<feature type="domain" description="Helicase C-terminal" evidence="2">
    <location>
        <begin position="129"/>
        <end position="204"/>
    </location>
</feature>
<dbReference type="InterPro" id="IPR027417">
    <property type="entry name" value="P-loop_NTPase"/>
</dbReference>
<feature type="region of interest" description="Disordered" evidence="1">
    <location>
        <begin position="34"/>
        <end position="60"/>
    </location>
</feature>
<keyword evidence="4" id="KW-1185">Reference proteome</keyword>
<dbReference type="OrthoDB" id="2117591at2759"/>
<accession>A0A0U5FZ26</accession>
<sequence>MAERKAERDEDWDNGIRVQLELECGAQDLEYQEYEAHALERSPSPPTGWEDEHSPEGSYDPSADVMTSILAIAPAPRVEPGHDPRSSTLGSKGRAEVAYNLASDAPKFWYLAKILQDEGVLQGPYGKDGKRPGRMLVFCRYPLVMWLVEMFLDALRVPFTTIKSSINMEQRTAAYDYFNDPNSDCAILLTTYICAAYGLNLQAACCLGL</sequence>
<evidence type="ECO:0000313" key="3">
    <source>
        <dbReference type="EMBL" id="CEL04611.1"/>
    </source>
</evidence>
<organism evidence="3 4">
    <name type="scientific">Aspergillus calidoustus</name>
    <dbReference type="NCBI Taxonomy" id="454130"/>
    <lineage>
        <taxon>Eukaryota</taxon>
        <taxon>Fungi</taxon>
        <taxon>Dikarya</taxon>
        <taxon>Ascomycota</taxon>
        <taxon>Pezizomycotina</taxon>
        <taxon>Eurotiomycetes</taxon>
        <taxon>Eurotiomycetidae</taxon>
        <taxon>Eurotiales</taxon>
        <taxon>Aspergillaceae</taxon>
        <taxon>Aspergillus</taxon>
        <taxon>Aspergillus subgen. Nidulantes</taxon>
    </lineage>
</organism>
<name>A0A0U5FZ26_ASPCI</name>
<dbReference type="Proteomes" id="UP000054771">
    <property type="component" value="Unassembled WGS sequence"/>
</dbReference>
<proteinExistence type="predicted"/>
<dbReference type="AlphaFoldDB" id="A0A0U5FZ26"/>
<dbReference type="SUPFAM" id="SSF52540">
    <property type="entry name" value="P-loop containing nucleoside triphosphate hydrolases"/>
    <property type="match status" value="1"/>
</dbReference>
<dbReference type="Pfam" id="PF00271">
    <property type="entry name" value="Helicase_C"/>
    <property type="match status" value="1"/>
</dbReference>
<dbReference type="EMBL" id="CDMC01000004">
    <property type="protein sequence ID" value="CEL04611.1"/>
    <property type="molecule type" value="Genomic_DNA"/>
</dbReference>
<gene>
    <name evidence="3" type="ORF">ASPCAL05739</name>
</gene>
<dbReference type="STRING" id="454130.A0A0U5FZ26"/>
<evidence type="ECO:0000259" key="2">
    <source>
        <dbReference type="Pfam" id="PF00271"/>
    </source>
</evidence>
<evidence type="ECO:0000313" key="4">
    <source>
        <dbReference type="Proteomes" id="UP000054771"/>
    </source>
</evidence>
<dbReference type="Gene3D" id="3.40.50.300">
    <property type="entry name" value="P-loop containing nucleotide triphosphate hydrolases"/>
    <property type="match status" value="1"/>
</dbReference>
<protein>
    <recommendedName>
        <fullName evidence="2">Helicase C-terminal domain-containing protein</fullName>
    </recommendedName>
</protein>
<reference evidence="4" key="1">
    <citation type="journal article" date="2016" name="Genome Announc.">
        <title>Draft genome sequences of fungus Aspergillus calidoustus.</title>
        <authorList>
            <person name="Horn F."/>
            <person name="Linde J."/>
            <person name="Mattern D.J."/>
            <person name="Walther G."/>
            <person name="Guthke R."/>
            <person name="Scherlach K."/>
            <person name="Martin K."/>
            <person name="Brakhage A.A."/>
            <person name="Petzke L."/>
            <person name="Valiante V."/>
        </authorList>
    </citation>
    <scope>NUCLEOTIDE SEQUENCE [LARGE SCALE GENOMIC DNA]</scope>
    <source>
        <strain evidence="4">SF006504</strain>
    </source>
</reference>
<dbReference type="InterPro" id="IPR001650">
    <property type="entry name" value="Helicase_C-like"/>
</dbReference>
<evidence type="ECO:0000256" key="1">
    <source>
        <dbReference type="SAM" id="MobiDB-lite"/>
    </source>
</evidence>